<dbReference type="RefSeq" id="WP_168485822.1">
    <property type="nucleotide sequence ID" value="NZ_JAAZSQ010000005.1"/>
</dbReference>
<feature type="transmembrane region" description="Helical" evidence="1">
    <location>
        <begin position="142"/>
        <end position="162"/>
    </location>
</feature>
<evidence type="ECO:0000256" key="2">
    <source>
        <dbReference type="SAM" id="SignalP"/>
    </source>
</evidence>
<feature type="transmembrane region" description="Helical" evidence="1">
    <location>
        <begin position="117"/>
        <end position="135"/>
    </location>
</feature>
<keyword evidence="2" id="KW-0732">Signal</keyword>
<accession>A0A7X6HCB6</accession>
<dbReference type="Proteomes" id="UP000544090">
    <property type="component" value="Unassembled WGS sequence"/>
</dbReference>
<feature type="transmembrane region" description="Helical" evidence="1">
    <location>
        <begin position="50"/>
        <end position="73"/>
    </location>
</feature>
<proteinExistence type="predicted"/>
<evidence type="ECO:0000313" key="4">
    <source>
        <dbReference type="Proteomes" id="UP000544090"/>
    </source>
</evidence>
<keyword evidence="1" id="KW-0472">Membrane</keyword>
<gene>
    <name evidence="3" type="ORF">HGG74_08030</name>
</gene>
<keyword evidence="4" id="KW-1185">Reference proteome</keyword>
<feature type="transmembrane region" description="Helical" evidence="1">
    <location>
        <begin position="174"/>
        <end position="197"/>
    </location>
</feature>
<evidence type="ECO:0000313" key="3">
    <source>
        <dbReference type="EMBL" id="NKX54492.1"/>
    </source>
</evidence>
<protein>
    <submittedName>
        <fullName evidence="3">Uncharacterized protein</fullName>
    </submittedName>
</protein>
<dbReference type="EMBL" id="JAAZSQ010000005">
    <property type="protein sequence ID" value="NKX54492.1"/>
    <property type="molecule type" value="Genomic_DNA"/>
</dbReference>
<feature type="chain" id="PRO_5031072156" evidence="2">
    <location>
        <begin position="27"/>
        <end position="214"/>
    </location>
</feature>
<keyword evidence="1" id="KW-1133">Transmembrane helix</keyword>
<feature type="transmembrane region" description="Helical" evidence="1">
    <location>
        <begin position="80"/>
        <end position="97"/>
    </location>
</feature>
<keyword evidence="1" id="KW-0812">Transmembrane</keyword>
<reference evidence="3 4" key="1">
    <citation type="submission" date="2020-04" db="EMBL/GenBank/DDBJ databases">
        <title>Arthrobacter sp. nov.</title>
        <authorList>
            <person name="Liu S."/>
        </authorList>
    </citation>
    <scope>NUCLEOTIDE SEQUENCE [LARGE SCALE GENOMIC DNA]</scope>
    <source>
        <strain evidence="3 4">E918</strain>
    </source>
</reference>
<evidence type="ECO:0000256" key="1">
    <source>
        <dbReference type="SAM" id="Phobius"/>
    </source>
</evidence>
<organism evidence="3 4">
    <name type="scientific">Arthrobacter mobilis</name>
    <dbReference type="NCBI Taxonomy" id="2724944"/>
    <lineage>
        <taxon>Bacteria</taxon>
        <taxon>Bacillati</taxon>
        <taxon>Actinomycetota</taxon>
        <taxon>Actinomycetes</taxon>
        <taxon>Micrococcales</taxon>
        <taxon>Micrococcaceae</taxon>
        <taxon>Arthrobacter</taxon>
    </lineage>
</organism>
<sequence>MKRPRKITAGLAVGAGVGVAASVANAAAAPSGLLAGMVAEAGRPLLQVASAAAVVADAGWVWAGAAVAAGWLVGTRAAGAAAGVLALVAATAAYYGMDSLLYRVPLGALWRELRLGWAPMVFFGVVLGTVGSRIGRPGLAGLLAGLMVPVGAAVEAALLPRYPDGSDAGAALEWVRLLIWAAAGLASYVVLVAAAVFRWRRKPGRPKLPPDSCI</sequence>
<dbReference type="AlphaFoldDB" id="A0A7X6HCB6"/>
<comment type="caution">
    <text evidence="3">The sequence shown here is derived from an EMBL/GenBank/DDBJ whole genome shotgun (WGS) entry which is preliminary data.</text>
</comment>
<name>A0A7X6HCB6_9MICC</name>
<feature type="signal peptide" evidence="2">
    <location>
        <begin position="1"/>
        <end position="26"/>
    </location>
</feature>